<dbReference type="InterPro" id="IPR009339">
    <property type="entry name" value="DUF998"/>
</dbReference>
<feature type="transmembrane region" description="Helical" evidence="1">
    <location>
        <begin position="87"/>
        <end position="107"/>
    </location>
</feature>
<dbReference type="Proteomes" id="UP001164693">
    <property type="component" value="Chromosome"/>
</dbReference>
<proteinExistence type="predicted"/>
<dbReference type="RefSeq" id="WP_269444229.1">
    <property type="nucleotide sequence ID" value="NZ_CP097463.1"/>
</dbReference>
<feature type="transmembrane region" description="Helical" evidence="1">
    <location>
        <begin position="123"/>
        <end position="142"/>
    </location>
</feature>
<keyword evidence="3" id="KW-1185">Reference proteome</keyword>
<keyword evidence="1" id="KW-0812">Transmembrane</keyword>
<evidence type="ECO:0000313" key="3">
    <source>
        <dbReference type="Proteomes" id="UP001164693"/>
    </source>
</evidence>
<protein>
    <submittedName>
        <fullName evidence="2">DUF998 domain-containing protein</fullName>
    </submittedName>
</protein>
<feature type="transmembrane region" description="Helical" evidence="1">
    <location>
        <begin position="162"/>
        <end position="181"/>
    </location>
</feature>
<name>A0ABY7K265_9ACTN</name>
<keyword evidence="1" id="KW-0472">Membrane</keyword>
<dbReference type="EMBL" id="CP097463">
    <property type="protein sequence ID" value="WAX57682.1"/>
    <property type="molecule type" value="Genomic_DNA"/>
</dbReference>
<evidence type="ECO:0000256" key="1">
    <source>
        <dbReference type="SAM" id="Phobius"/>
    </source>
</evidence>
<sequence length="240" mass="24926">MQPAVGGTRVVRTLSAVSAVAVLCCVSAFVSLHVLPVSRRLNPVSVPLSNYALTPAGWLFNGGVLALIVGLLCLLAALVAAGELSRVSLPVLVTAGCCLALTGVVLFPNRTLPDGALTPAAELHWVAAMAAFAGLPVAPLLLARRHRMRVGCSGLPRVAGWLARGASIWFVALLGGSIMAFTDRSHVWHVGGVVERALAGSEILAALLLTVWLWRGCRCYRQDEAALVVETADAPLAAAA</sequence>
<reference evidence="2" key="1">
    <citation type="submission" date="2022-05" db="EMBL/GenBank/DDBJ databases">
        <title>Jatrophihabitans sp. SB3-54 whole genome sequence.</title>
        <authorList>
            <person name="Suh M.K."/>
            <person name="Eom M.K."/>
            <person name="Kim J.S."/>
            <person name="Kim H.S."/>
            <person name="Do H.E."/>
            <person name="Shin Y.K."/>
            <person name="Lee J.-S."/>
        </authorList>
    </citation>
    <scope>NUCLEOTIDE SEQUENCE</scope>
    <source>
        <strain evidence="2">SB3-54</strain>
    </source>
</reference>
<feature type="transmembrane region" description="Helical" evidence="1">
    <location>
        <begin position="56"/>
        <end position="80"/>
    </location>
</feature>
<organism evidence="2 3">
    <name type="scientific">Jatrophihabitans cynanchi</name>
    <dbReference type="NCBI Taxonomy" id="2944128"/>
    <lineage>
        <taxon>Bacteria</taxon>
        <taxon>Bacillati</taxon>
        <taxon>Actinomycetota</taxon>
        <taxon>Actinomycetes</taxon>
        <taxon>Jatrophihabitantales</taxon>
        <taxon>Jatrophihabitantaceae</taxon>
        <taxon>Jatrophihabitans</taxon>
    </lineage>
</organism>
<accession>A0ABY7K265</accession>
<evidence type="ECO:0000313" key="2">
    <source>
        <dbReference type="EMBL" id="WAX57682.1"/>
    </source>
</evidence>
<dbReference type="Pfam" id="PF06197">
    <property type="entry name" value="DUF998"/>
    <property type="match status" value="1"/>
</dbReference>
<feature type="transmembrane region" description="Helical" evidence="1">
    <location>
        <begin position="193"/>
        <end position="214"/>
    </location>
</feature>
<feature type="transmembrane region" description="Helical" evidence="1">
    <location>
        <begin position="12"/>
        <end position="36"/>
    </location>
</feature>
<keyword evidence="1" id="KW-1133">Transmembrane helix</keyword>
<gene>
    <name evidence="2" type="ORF">M6B22_02670</name>
</gene>